<organism evidence="2 3">
    <name type="scientific">Araneus ventricosus</name>
    <name type="common">Orbweaver spider</name>
    <name type="synonym">Epeira ventricosa</name>
    <dbReference type="NCBI Taxonomy" id="182803"/>
    <lineage>
        <taxon>Eukaryota</taxon>
        <taxon>Metazoa</taxon>
        <taxon>Ecdysozoa</taxon>
        <taxon>Arthropoda</taxon>
        <taxon>Chelicerata</taxon>
        <taxon>Arachnida</taxon>
        <taxon>Araneae</taxon>
        <taxon>Araneomorphae</taxon>
        <taxon>Entelegynae</taxon>
        <taxon>Araneoidea</taxon>
        <taxon>Araneidae</taxon>
        <taxon>Araneus</taxon>
    </lineage>
</organism>
<reference evidence="2 3" key="1">
    <citation type="journal article" date="2019" name="Sci. Rep.">
        <title>Orb-weaving spider Araneus ventricosus genome elucidates the spidroin gene catalogue.</title>
        <authorList>
            <person name="Kono N."/>
            <person name="Nakamura H."/>
            <person name="Ohtoshi R."/>
            <person name="Moran D.A.P."/>
            <person name="Shinohara A."/>
            <person name="Yoshida Y."/>
            <person name="Fujiwara M."/>
            <person name="Mori M."/>
            <person name="Tomita M."/>
            <person name="Arakawa K."/>
        </authorList>
    </citation>
    <scope>NUCLEOTIDE SEQUENCE [LARGE SCALE GENOMIC DNA]</scope>
</reference>
<dbReference type="Proteomes" id="UP000499080">
    <property type="component" value="Unassembled WGS sequence"/>
</dbReference>
<protein>
    <submittedName>
        <fullName evidence="2">Uncharacterized protein</fullName>
    </submittedName>
</protein>
<dbReference type="EMBL" id="BGPR01000844">
    <property type="protein sequence ID" value="GBM37584.1"/>
    <property type="molecule type" value="Genomic_DNA"/>
</dbReference>
<dbReference type="AlphaFoldDB" id="A0A4Y2FDG5"/>
<evidence type="ECO:0000256" key="1">
    <source>
        <dbReference type="SAM" id="MobiDB-lite"/>
    </source>
</evidence>
<feature type="region of interest" description="Disordered" evidence="1">
    <location>
        <begin position="46"/>
        <end position="78"/>
    </location>
</feature>
<keyword evidence="3" id="KW-1185">Reference proteome</keyword>
<feature type="compositionally biased region" description="Polar residues" evidence="1">
    <location>
        <begin position="9"/>
        <end position="21"/>
    </location>
</feature>
<comment type="caution">
    <text evidence="2">The sequence shown here is derived from an EMBL/GenBank/DDBJ whole genome shotgun (WGS) entry which is preliminary data.</text>
</comment>
<evidence type="ECO:0000313" key="2">
    <source>
        <dbReference type="EMBL" id="GBM37584.1"/>
    </source>
</evidence>
<gene>
    <name evidence="2" type="ORF">AVEN_130716_1</name>
</gene>
<sequence>MRVEYRPQYLSNDSTSDSNTQEGRKDQVLWQEGRKGFGNWTASVHDLRRAGRRPSGPCARQSNARVSRFRKADGAREG</sequence>
<name>A0A4Y2FDG5_ARAVE</name>
<accession>A0A4Y2FDG5</accession>
<evidence type="ECO:0000313" key="3">
    <source>
        <dbReference type="Proteomes" id="UP000499080"/>
    </source>
</evidence>
<feature type="region of interest" description="Disordered" evidence="1">
    <location>
        <begin position="1"/>
        <end position="27"/>
    </location>
</feature>
<proteinExistence type="predicted"/>